<dbReference type="Proteomes" id="UP000237000">
    <property type="component" value="Unassembled WGS sequence"/>
</dbReference>
<keyword evidence="1" id="KW-0472">Membrane</keyword>
<keyword evidence="1" id="KW-1133">Transmembrane helix</keyword>
<evidence type="ECO:0000313" key="4">
    <source>
        <dbReference type="Proteomes" id="UP000237000"/>
    </source>
</evidence>
<keyword evidence="4" id="KW-1185">Reference proteome</keyword>
<dbReference type="OrthoDB" id="10647738at2759"/>
<comment type="caution">
    <text evidence="3">The sequence shown here is derived from an EMBL/GenBank/DDBJ whole genome shotgun (WGS) entry which is preliminary data.</text>
</comment>
<gene>
    <name evidence="3" type="ORF">TorRG33x02_325490</name>
</gene>
<keyword evidence="2" id="KW-0732">Signal</keyword>
<dbReference type="AlphaFoldDB" id="A0A2P5BCX5"/>
<feature type="transmembrane region" description="Helical" evidence="1">
    <location>
        <begin position="6"/>
        <end position="29"/>
    </location>
</feature>
<dbReference type="EMBL" id="JXTC01000550">
    <property type="protein sequence ID" value="PON46649.1"/>
    <property type="molecule type" value="Genomic_DNA"/>
</dbReference>
<evidence type="ECO:0000256" key="1">
    <source>
        <dbReference type="SAM" id="Phobius"/>
    </source>
</evidence>
<evidence type="ECO:0000313" key="3">
    <source>
        <dbReference type="EMBL" id="PON46649.1"/>
    </source>
</evidence>
<evidence type="ECO:0008006" key="5">
    <source>
        <dbReference type="Google" id="ProtNLM"/>
    </source>
</evidence>
<feature type="chain" id="PRO_5015120757" description="Secreted protein" evidence="2">
    <location>
        <begin position="17"/>
        <end position="119"/>
    </location>
</feature>
<proteinExistence type="predicted"/>
<name>A0A2P5BCX5_TREOI</name>
<feature type="signal peptide" evidence="2">
    <location>
        <begin position="1"/>
        <end position="16"/>
    </location>
</feature>
<keyword evidence="1" id="KW-0812">Transmembrane</keyword>
<dbReference type="InParanoid" id="A0A2P5BCX5"/>
<organism evidence="3 4">
    <name type="scientific">Trema orientale</name>
    <name type="common">Charcoal tree</name>
    <name type="synonym">Celtis orientalis</name>
    <dbReference type="NCBI Taxonomy" id="63057"/>
    <lineage>
        <taxon>Eukaryota</taxon>
        <taxon>Viridiplantae</taxon>
        <taxon>Streptophyta</taxon>
        <taxon>Embryophyta</taxon>
        <taxon>Tracheophyta</taxon>
        <taxon>Spermatophyta</taxon>
        <taxon>Magnoliopsida</taxon>
        <taxon>eudicotyledons</taxon>
        <taxon>Gunneridae</taxon>
        <taxon>Pentapetalae</taxon>
        <taxon>rosids</taxon>
        <taxon>fabids</taxon>
        <taxon>Rosales</taxon>
        <taxon>Cannabaceae</taxon>
        <taxon>Trema</taxon>
    </lineage>
</organism>
<evidence type="ECO:0000256" key="2">
    <source>
        <dbReference type="SAM" id="SignalP"/>
    </source>
</evidence>
<accession>A0A2P5BCX5</accession>
<protein>
    <recommendedName>
        <fullName evidence="5">Secreted protein</fullName>
    </recommendedName>
</protein>
<reference evidence="4" key="1">
    <citation type="submission" date="2016-06" db="EMBL/GenBank/DDBJ databases">
        <title>Parallel loss of symbiosis genes in relatives of nitrogen-fixing non-legume Parasponia.</title>
        <authorList>
            <person name="Van Velzen R."/>
            <person name="Holmer R."/>
            <person name="Bu F."/>
            <person name="Rutten L."/>
            <person name="Van Zeijl A."/>
            <person name="Liu W."/>
            <person name="Santuari L."/>
            <person name="Cao Q."/>
            <person name="Sharma T."/>
            <person name="Shen D."/>
            <person name="Roswanjaya Y."/>
            <person name="Wardhani T."/>
            <person name="Kalhor M.S."/>
            <person name="Jansen J."/>
            <person name="Van den Hoogen J."/>
            <person name="Gungor B."/>
            <person name="Hartog M."/>
            <person name="Hontelez J."/>
            <person name="Verver J."/>
            <person name="Yang W.-C."/>
            <person name="Schijlen E."/>
            <person name="Repin R."/>
            <person name="Schilthuizen M."/>
            <person name="Schranz E."/>
            <person name="Heidstra R."/>
            <person name="Miyata K."/>
            <person name="Fedorova E."/>
            <person name="Kohlen W."/>
            <person name="Bisseling T."/>
            <person name="Smit S."/>
            <person name="Geurts R."/>
        </authorList>
    </citation>
    <scope>NUCLEOTIDE SEQUENCE [LARGE SCALE GENOMIC DNA]</scope>
    <source>
        <strain evidence="4">cv. RG33-2</strain>
    </source>
</reference>
<sequence length="119" mass="13212">MMMLQIQIFLEVLVSAAIVCCSGFQLVFFSTSSSSRHGNRGMEVRLGQSSTTNLERRGNAVSSIFSVASFHHRSSFGKFVSLSSSRYGKIDLDSILNVFPDMYSRFVNLSSISTLRRGK</sequence>